<organism evidence="2 3">
    <name type="scientific">Nitratidesulfovibrio vulgaris (strain DP4)</name>
    <name type="common">Desulfovibrio vulgaris</name>
    <dbReference type="NCBI Taxonomy" id="391774"/>
    <lineage>
        <taxon>Bacteria</taxon>
        <taxon>Pseudomonadati</taxon>
        <taxon>Thermodesulfobacteriota</taxon>
        <taxon>Desulfovibrionia</taxon>
        <taxon>Desulfovibrionales</taxon>
        <taxon>Desulfovibrionaceae</taxon>
        <taxon>Nitratidesulfovibrio</taxon>
    </lineage>
</organism>
<reference evidence="3" key="1">
    <citation type="journal article" date="2009" name="Environ. Microbiol.">
        <title>Contribution of mobile genetic elements to Desulfovibrio vulgaris genome plasticity.</title>
        <authorList>
            <person name="Walker C.B."/>
            <person name="Stolyar S."/>
            <person name="Chivian D."/>
            <person name="Pinel N."/>
            <person name="Gabster J.A."/>
            <person name="Dehal P.S."/>
            <person name="He Z."/>
            <person name="Yang Z.K."/>
            <person name="Yen H.C."/>
            <person name="Zhou J."/>
            <person name="Wall J.D."/>
            <person name="Hazen T.C."/>
            <person name="Arkin A.P."/>
            <person name="Stahl D.A."/>
        </authorList>
    </citation>
    <scope>NUCLEOTIDE SEQUENCE [LARGE SCALE GENOMIC DNA]</scope>
    <source>
        <strain evidence="3">DP4</strain>
    </source>
</reference>
<feature type="compositionally biased region" description="Polar residues" evidence="1">
    <location>
        <begin position="40"/>
        <end position="50"/>
    </location>
</feature>
<dbReference type="Proteomes" id="UP000009173">
    <property type="component" value="Chromosome"/>
</dbReference>
<feature type="region of interest" description="Disordered" evidence="1">
    <location>
        <begin position="1"/>
        <end position="80"/>
    </location>
</feature>
<feature type="compositionally biased region" description="Polar residues" evidence="1">
    <location>
        <begin position="71"/>
        <end position="80"/>
    </location>
</feature>
<accession>A0A0H3A5B3</accession>
<feature type="compositionally biased region" description="Basic and acidic residues" evidence="1">
    <location>
        <begin position="55"/>
        <end position="66"/>
    </location>
</feature>
<dbReference type="KEGG" id="dvl:Dvul_0632"/>
<gene>
    <name evidence="2" type="ordered locus">Dvul_0632</name>
</gene>
<evidence type="ECO:0000313" key="3">
    <source>
        <dbReference type="Proteomes" id="UP000009173"/>
    </source>
</evidence>
<proteinExistence type="predicted"/>
<evidence type="ECO:0000313" key="2">
    <source>
        <dbReference type="EMBL" id="ABM27655.1"/>
    </source>
</evidence>
<evidence type="ECO:0000256" key="1">
    <source>
        <dbReference type="SAM" id="MobiDB-lite"/>
    </source>
</evidence>
<protein>
    <submittedName>
        <fullName evidence="2">Uncharacterized protein</fullName>
    </submittedName>
</protein>
<sequence length="80" mass="8431">MRGEQSPRTAITAPDADGMTTSRRHNTCSTSPALMRTDPESTTAAESSWQGAGHDTGHDTGHDAGQRPRGTASSTTTFQQ</sequence>
<dbReference type="HOGENOM" id="CLU_195879_0_0_7"/>
<dbReference type="EMBL" id="CP000527">
    <property type="protein sequence ID" value="ABM27655.1"/>
    <property type="molecule type" value="Genomic_DNA"/>
</dbReference>
<dbReference type="AlphaFoldDB" id="A0A0H3A5B3"/>
<name>A0A0H3A5B3_NITV4</name>